<keyword evidence="3" id="KW-1185">Reference proteome</keyword>
<sequence length="198" mass="21423">MKPPRTRAQYGQTCTCSRSSSHCSRERRHALAMSPPLPSAPSSQLQLPAPRPAGRSNTITSNAGPLTGWPHAQGSSGSASPRPQRLITRSPSRGRHCRRHCCADGRILLPSAPESSLARPASAVSVRDEEEKAAMMDDGRCVSAAPGAPRRQRQPRWCLPGMMTAGLARRRKFRWPRRFAICQAVAALQSLAAWPGSA</sequence>
<name>A0A6A6WS73_9PLEO</name>
<proteinExistence type="predicted"/>
<protein>
    <submittedName>
        <fullName evidence="2">Uncharacterized protein</fullName>
    </submittedName>
</protein>
<accession>A0A6A6WS73</accession>
<evidence type="ECO:0000256" key="1">
    <source>
        <dbReference type="SAM" id="MobiDB-lite"/>
    </source>
</evidence>
<dbReference type="AlphaFoldDB" id="A0A6A6WS73"/>
<evidence type="ECO:0000313" key="3">
    <source>
        <dbReference type="Proteomes" id="UP000799757"/>
    </source>
</evidence>
<dbReference type="Proteomes" id="UP000799757">
    <property type="component" value="Unassembled WGS sequence"/>
</dbReference>
<feature type="compositionally biased region" description="Polar residues" evidence="1">
    <location>
        <begin position="55"/>
        <end position="64"/>
    </location>
</feature>
<gene>
    <name evidence="2" type="ORF">K505DRAFT_397727</name>
</gene>
<evidence type="ECO:0000313" key="2">
    <source>
        <dbReference type="EMBL" id="KAF2786956.1"/>
    </source>
</evidence>
<reference evidence="2" key="1">
    <citation type="journal article" date="2020" name="Stud. Mycol.">
        <title>101 Dothideomycetes genomes: a test case for predicting lifestyles and emergence of pathogens.</title>
        <authorList>
            <person name="Haridas S."/>
            <person name="Albert R."/>
            <person name="Binder M."/>
            <person name="Bloem J."/>
            <person name="Labutti K."/>
            <person name="Salamov A."/>
            <person name="Andreopoulos B."/>
            <person name="Baker S."/>
            <person name="Barry K."/>
            <person name="Bills G."/>
            <person name="Bluhm B."/>
            <person name="Cannon C."/>
            <person name="Castanera R."/>
            <person name="Culley D."/>
            <person name="Daum C."/>
            <person name="Ezra D."/>
            <person name="Gonzalez J."/>
            <person name="Henrissat B."/>
            <person name="Kuo A."/>
            <person name="Liang C."/>
            <person name="Lipzen A."/>
            <person name="Lutzoni F."/>
            <person name="Magnuson J."/>
            <person name="Mondo S."/>
            <person name="Nolan M."/>
            <person name="Ohm R."/>
            <person name="Pangilinan J."/>
            <person name="Park H.-J."/>
            <person name="Ramirez L."/>
            <person name="Alfaro M."/>
            <person name="Sun H."/>
            <person name="Tritt A."/>
            <person name="Yoshinaga Y."/>
            <person name="Zwiers L.-H."/>
            <person name="Turgeon B."/>
            <person name="Goodwin S."/>
            <person name="Spatafora J."/>
            <person name="Crous P."/>
            <person name="Grigoriev I."/>
        </authorList>
    </citation>
    <scope>NUCLEOTIDE SEQUENCE</scope>
    <source>
        <strain evidence="2">CBS 109.77</strain>
    </source>
</reference>
<feature type="region of interest" description="Disordered" evidence="1">
    <location>
        <begin position="1"/>
        <end position="96"/>
    </location>
</feature>
<feature type="compositionally biased region" description="Polar residues" evidence="1">
    <location>
        <begin position="73"/>
        <end position="91"/>
    </location>
</feature>
<organism evidence="2 3">
    <name type="scientific">Melanomma pulvis-pyrius CBS 109.77</name>
    <dbReference type="NCBI Taxonomy" id="1314802"/>
    <lineage>
        <taxon>Eukaryota</taxon>
        <taxon>Fungi</taxon>
        <taxon>Dikarya</taxon>
        <taxon>Ascomycota</taxon>
        <taxon>Pezizomycotina</taxon>
        <taxon>Dothideomycetes</taxon>
        <taxon>Pleosporomycetidae</taxon>
        <taxon>Pleosporales</taxon>
        <taxon>Melanommataceae</taxon>
        <taxon>Melanomma</taxon>
    </lineage>
</organism>
<dbReference type="EMBL" id="MU002382">
    <property type="protein sequence ID" value="KAF2786956.1"/>
    <property type="molecule type" value="Genomic_DNA"/>
</dbReference>